<dbReference type="EMBL" id="BQFK01000002">
    <property type="protein sequence ID" value="GJJ42609.1"/>
    <property type="molecule type" value="Genomic_DNA"/>
</dbReference>
<organism evidence="2 5">
    <name type="scientific">Corynebacterium ulcerans</name>
    <dbReference type="NCBI Taxonomy" id="65058"/>
    <lineage>
        <taxon>Bacteria</taxon>
        <taxon>Bacillati</taxon>
        <taxon>Actinomycetota</taxon>
        <taxon>Actinomycetes</taxon>
        <taxon>Mycobacteriales</taxon>
        <taxon>Corynebacteriaceae</taxon>
        <taxon>Corynebacterium</taxon>
    </lineage>
</organism>
<feature type="region of interest" description="Disordered" evidence="1">
    <location>
        <begin position="220"/>
        <end position="250"/>
    </location>
</feature>
<dbReference type="Pfam" id="PF11228">
    <property type="entry name" value="DUF3027"/>
    <property type="match status" value="1"/>
</dbReference>
<sequence length="250" mass="26720">MLDNRGVPNRRNTKNSQSGPLLSAKALSVARHALEELGEGGVGAHIGVRNVSETSATHRFVADVPGYNGWEWNVVVACASGSCWVTVSELALVPGQEALQAPDWVPYHQRVQPGDLGPNDFMPPRPDDPRLTEDPEQAAYDFGTPKKLTKTGIQTASDRWKGGAFGPSSEYAKKAVHNCGGCAFYFPLAEPVGNDFGVCVNEYSADGRVVHTTYGCGAHTDTPPAEPLGVAENSPFDDEKPEIFPAGTNQ</sequence>
<evidence type="ECO:0000313" key="5">
    <source>
        <dbReference type="Proteomes" id="UP001205910"/>
    </source>
</evidence>
<evidence type="ECO:0000313" key="3">
    <source>
        <dbReference type="EMBL" id="SQG51427.1"/>
    </source>
</evidence>
<dbReference type="EMBL" id="LS483400">
    <property type="protein sequence ID" value="SQG51427.1"/>
    <property type="molecule type" value="Genomic_DNA"/>
</dbReference>
<dbReference type="AlphaFoldDB" id="A0ABD0BF96"/>
<dbReference type="KEGG" id="cun:Cul210932_0675"/>
<reference evidence="2 5" key="2">
    <citation type="submission" date="2021-11" db="EMBL/GenBank/DDBJ databases">
        <title>Whole genome sequences of diphtheriae toxin producing Corynebacterium ulcerans isolates from cats in Osaka, Japan.</title>
        <authorList>
            <person name="Umeda K."/>
            <person name="Hirai Y."/>
        </authorList>
    </citation>
    <scope>NUCLEOTIDE SEQUENCE [LARGE SCALE GENOMIC DNA]</scope>
    <source>
        <strain evidence="2 5">12109B-1</strain>
    </source>
</reference>
<protein>
    <submittedName>
        <fullName evidence="3">Protein of uncharacterized function (DUF3027)</fullName>
    </submittedName>
</protein>
<evidence type="ECO:0000313" key="2">
    <source>
        <dbReference type="EMBL" id="GJJ42609.1"/>
    </source>
</evidence>
<dbReference type="Proteomes" id="UP001205910">
    <property type="component" value="Unassembled WGS sequence"/>
</dbReference>
<gene>
    <name evidence="2" type="ORF">CULCOIPH005_07980</name>
    <name evidence="3" type="ORF">NCTC7908_01226</name>
</gene>
<reference evidence="3 4" key="1">
    <citation type="submission" date="2018-06" db="EMBL/GenBank/DDBJ databases">
        <authorList>
            <consortium name="Pathogen Informatics"/>
            <person name="Doyle S."/>
        </authorList>
    </citation>
    <scope>NUCLEOTIDE SEQUENCE [LARGE SCALE GENOMIC DNA]</scope>
    <source>
        <strain evidence="3 4">NCTC7908</strain>
    </source>
</reference>
<feature type="region of interest" description="Disordered" evidence="1">
    <location>
        <begin position="1"/>
        <end position="21"/>
    </location>
</feature>
<dbReference type="KEGG" id="cuz:Cul05146_0692"/>
<accession>A0ABD0BF96</accession>
<dbReference type="KEGG" id="cuq:Cul210931_0646"/>
<dbReference type="Proteomes" id="UP000248741">
    <property type="component" value="Chromosome 1"/>
</dbReference>
<dbReference type="InterPro" id="IPR021391">
    <property type="entry name" value="DUF3027"/>
</dbReference>
<evidence type="ECO:0000313" key="4">
    <source>
        <dbReference type="Proteomes" id="UP000248741"/>
    </source>
</evidence>
<name>A0ABD0BF96_CORUL</name>
<proteinExistence type="predicted"/>
<evidence type="ECO:0000256" key="1">
    <source>
        <dbReference type="SAM" id="MobiDB-lite"/>
    </source>
</evidence>